<dbReference type="OrthoDB" id="9813247at2"/>
<reference evidence="6 7" key="1">
    <citation type="journal article" date="2017" name="Antonie Van Leeuwenhoek">
        <title>Rhizobium rhizosphaerae sp. nov., a novel species isolated from rice rhizosphere.</title>
        <authorList>
            <person name="Zhao J.J."/>
            <person name="Zhang J."/>
            <person name="Zhang R.J."/>
            <person name="Zhang C.W."/>
            <person name="Yin H.Q."/>
            <person name="Zhang X.X."/>
        </authorList>
    </citation>
    <scope>NUCLEOTIDE SEQUENCE [LARGE SCALE GENOMIC DNA]</scope>
    <source>
        <strain evidence="6 7">BSs20135</strain>
    </source>
</reference>
<dbReference type="STRING" id="493475.GARC_2471"/>
<keyword evidence="7" id="KW-1185">Reference proteome</keyword>
<dbReference type="InterPro" id="IPR010652">
    <property type="entry name" value="DUF1232"/>
</dbReference>
<evidence type="ECO:0000256" key="1">
    <source>
        <dbReference type="ARBA" id="ARBA00004127"/>
    </source>
</evidence>
<evidence type="ECO:0000313" key="6">
    <source>
        <dbReference type="EMBL" id="GAC19437.1"/>
    </source>
</evidence>
<dbReference type="Proteomes" id="UP000006327">
    <property type="component" value="Unassembled WGS sequence"/>
</dbReference>
<gene>
    <name evidence="6" type="ORF">GARC_2471</name>
</gene>
<comment type="subcellular location">
    <subcellularLocation>
        <location evidence="1">Endomembrane system</location>
        <topology evidence="1">Multi-pass membrane protein</topology>
    </subcellularLocation>
</comment>
<dbReference type="Pfam" id="PF06803">
    <property type="entry name" value="DUF1232"/>
    <property type="match status" value="1"/>
</dbReference>
<dbReference type="eggNOG" id="COG3339">
    <property type="taxonomic scope" value="Bacteria"/>
</dbReference>
<dbReference type="EMBL" id="BAEO01000031">
    <property type="protein sequence ID" value="GAC19437.1"/>
    <property type="molecule type" value="Genomic_DNA"/>
</dbReference>
<keyword evidence="2" id="KW-0812">Transmembrane</keyword>
<proteinExistence type="predicted"/>
<evidence type="ECO:0000259" key="5">
    <source>
        <dbReference type="Pfam" id="PF06803"/>
    </source>
</evidence>
<organism evidence="6 7">
    <name type="scientific">Paraglaciecola arctica BSs20135</name>
    <dbReference type="NCBI Taxonomy" id="493475"/>
    <lineage>
        <taxon>Bacteria</taxon>
        <taxon>Pseudomonadati</taxon>
        <taxon>Pseudomonadota</taxon>
        <taxon>Gammaproteobacteria</taxon>
        <taxon>Alteromonadales</taxon>
        <taxon>Alteromonadaceae</taxon>
        <taxon>Paraglaciecola</taxon>
    </lineage>
</organism>
<evidence type="ECO:0000256" key="3">
    <source>
        <dbReference type="ARBA" id="ARBA00022989"/>
    </source>
</evidence>
<protein>
    <recommendedName>
        <fullName evidence="5">DUF1232 domain-containing protein</fullName>
    </recommendedName>
</protein>
<evidence type="ECO:0000256" key="4">
    <source>
        <dbReference type="ARBA" id="ARBA00023136"/>
    </source>
</evidence>
<comment type="caution">
    <text evidence="6">The sequence shown here is derived from an EMBL/GenBank/DDBJ whole genome shotgun (WGS) entry which is preliminary data.</text>
</comment>
<feature type="domain" description="DUF1232" evidence="5">
    <location>
        <begin position="85"/>
        <end position="115"/>
    </location>
</feature>
<evidence type="ECO:0000256" key="2">
    <source>
        <dbReference type="ARBA" id="ARBA00022692"/>
    </source>
</evidence>
<keyword evidence="3" id="KW-1133">Transmembrane helix</keyword>
<name>K6YMN8_9ALTE</name>
<accession>K6YMN8</accession>
<evidence type="ECO:0000313" key="7">
    <source>
        <dbReference type="Proteomes" id="UP000006327"/>
    </source>
</evidence>
<dbReference type="RefSeq" id="WP_007620265.1">
    <property type="nucleotide sequence ID" value="NZ_BAEO01000031.1"/>
</dbReference>
<dbReference type="GO" id="GO:0012505">
    <property type="term" value="C:endomembrane system"/>
    <property type="evidence" value="ECO:0007669"/>
    <property type="project" value="UniProtKB-SubCell"/>
</dbReference>
<keyword evidence="4" id="KW-0472">Membrane</keyword>
<dbReference type="AlphaFoldDB" id="K6YMN8"/>
<sequence length="176" mass="20452">MSIQISFELSDSDLDHFRTMMLAAMEKAKELPPAEVLEKARAVCAQMEQANLPDFVRHRMESLETLISALEDPEWQMPEDEKSEILTSLAYFSEPEDLVPDNIPGLGYVDDAIMIELVIQELSQDLSAYRQFCSFRTTEENRRGSEANINRDTWLSSKRTELRSNMRRSRRLFSRR</sequence>